<evidence type="ECO:0000313" key="2">
    <source>
        <dbReference type="Proteomes" id="UP000308600"/>
    </source>
</evidence>
<reference evidence="1 2" key="1">
    <citation type="journal article" date="2019" name="Nat. Ecol. Evol.">
        <title>Megaphylogeny resolves global patterns of mushroom evolution.</title>
        <authorList>
            <person name="Varga T."/>
            <person name="Krizsan K."/>
            <person name="Foldi C."/>
            <person name="Dima B."/>
            <person name="Sanchez-Garcia M."/>
            <person name="Sanchez-Ramirez S."/>
            <person name="Szollosi G.J."/>
            <person name="Szarkandi J.G."/>
            <person name="Papp V."/>
            <person name="Albert L."/>
            <person name="Andreopoulos W."/>
            <person name="Angelini C."/>
            <person name="Antonin V."/>
            <person name="Barry K.W."/>
            <person name="Bougher N.L."/>
            <person name="Buchanan P."/>
            <person name="Buyck B."/>
            <person name="Bense V."/>
            <person name="Catcheside P."/>
            <person name="Chovatia M."/>
            <person name="Cooper J."/>
            <person name="Damon W."/>
            <person name="Desjardin D."/>
            <person name="Finy P."/>
            <person name="Geml J."/>
            <person name="Haridas S."/>
            <person name="Hughes K."/>
            <person name="Justo A."/>
            <person name="Karasinski D."/>
            <person name="Kautmanova I."/>
            <person name="Kiss B."/>
            <person name="Kocsube S."/>
            <person name="Kotiranta H."/>
            <person name="LaButti K.M."/>
            <person name="Lechner B.E."/>
            <person name="Liimatainen K."/>
            <person name="Lipzen A."/>
            <person name="Lukacs Z."/>
            <person name="Mihaltcheva S."/>
            <person name="Morgado L.N."/>
            <person name="Niskanen T."/>
            <person name="Noordeloos M.E."/>
            <person name="Ohm R.A."/>
            <person name="Ortiz-Santana B."/>
            <person name="Ovrebo C."/>
            <person name="Racz N."/>
            <person name="Riley R."/>
            <person name="Savchenko A."/>
            <person name="Shiryaev A."/>
            <person name="Soop K."/>
            <person name="Spirin V."/>
            <person name="Szebenyi C."/>
            <person name="Tomsovsky M."/>
            <person name="Tulloss R.E."/>
            <person name="Uehling J."/>
            <person name="Grigoriev I.V."/>
            <person name="Vagvolgyi C."/>
            <person name="Papp T."/>
            <person name="Martin F.M."/>
            <person name="Miettinen O."/>
            <person name="Hibbett D.S."/>
            <person name="Nagy L.G."/>
        </authorList>
    </citation>
    <scope>NUCLEOTIDE SEQUENCE [LARGE SCALE GENOMIC DNA]</scope>
    <source>
        <strain evidence="1 2">NL-1719</strain>
    </source>
</reference>
<feature type="non-terminal residue" evidence="1">
    <location>
        <position position="1"/>
    </location>
</feature>
<proteinExistence type="predicted"/>
<accession>A0ACD3ABT3</accession>
<evidence type="ECO:0000313" key="1">
    <source>
        <dbReference type="EMBL" id="TFK62302.1"/>
    </source>
</evidence>
<name>A0ACD3ABT3_9AGAR</name>
<gene>
    <name evidence="1" type="ORF">BDN72DRAFT_737265</name>
</gene>
<dbReference type="EMBL" id="ML208591">
    <property type="protein sequence ID" value="TFK62302.1"/>
    <property type="molecule type" value="Genomic_DNA"/>
</dbReference>
<organism evidence="1 2">
    <name type="scientific">Pluteus cervinus</name>
    <dbReference type="NCBI Taxonomy" id="181527"/>
    <lineage>
        <taxon>Eukaryota</taxon>
        <taxon>Fungi</taxon>
        <taxon>Dikarya</taxon>
        <taxon>Basidiomycota</taxon>
        <taxon>Agaricomycotina</taxon>
        <taxon>Agaricomycetes</taxon>
        <taxon>Agaricomycetidae</taxon>
        <taxon>Agaricales</taxon>
        <taxon>Pluteineae</taxon>
        <taxon>Pluteaceae</taxon>
        <taxon>Pluteus</taxon>
    </lineage>
</organism>
<keyword evidence="2" id="KW-1185">Reference proteome</keyword>
<sequence length="241" mass="28317">DLIRLASVNQWARDLVSGYMIEEFSINELLLPFFHSPHITAFRKLQEELGVVISGSQAVQFFERKRFKDSDLDLYAHSTVSPRLEDWLTTVGYRRANVVERTVDTGEHERAEGFYEGPITRVVTFQNRFSKRIVQVISTRHTVLEVILAFPITCVMNVITHNEAISFYPLATFDRREALVNKTSFSHKRDAFFNKYRERGWTITESLDPARRFDERSEFYCPPYSRRTRYVGDKRCWTISL</sequence>
<dbReference type="Proteomes" id="UP000308600">
    <property type="component" value="Unassembled WGS sequence"/>
</dbReference>
<feature type="non-terminal residue" evidence="1">
    <location>
        <position position="241"/>
    </location>
</feature>
<protein>
    <submittedName>
        <fullName evidence="1">Uncharacterized protein</fullName>
    </submittedName>
</protein>